<evidence type="ECO:0000256" key="4">
    <source>
        <dbReference type="ARBA" id="ARBA00023136"/>
    </source>
</evidence>
<dbReference type="RefSeq" id="WP_218595555.1">
    <property type="nucleotide sequence ID" value="NZ_JADQDE010000170.1"/>
</dbReference>
<organism evidence="8 9">
    <name type="scientific">Pseudonocardia oceani</name>
    <dbReference type="NCBI Taxonomy" id="2792013"/>
    <lineage>
        <taxon>Bacteria</taxon>
        <taxon>Bacillati</taxon>
        <taxon>Actinomycetota</taxon>
        <taxon>Actinomycetes</taxon>
        <taxon>Pseudonocardiales</taxon>
        <taxon>Pseudonocardiaceae</taxon>
        <taxon>Pseudonocardia</taxon>
    </lineage>
</organism>
<dbReference type="Pfam" id="PF04932">
    <property type="entry name" value="Wzy_C"/>
    <property type="match status" value="1"/>
</dbReference>
<evidence type="ECO:0000256" key="1">
    <source>
        <dbReference type="ARBA" id="ARBA00004141"/>
    </source>
</evidence>
<feature type="transmembrane region" description="Helical" evidence="6">
    <location>
        <begin position="203"/>
        <end position="221"/>
    </location>
</feature>
<evidence type="ECO:0000313" key="8">
    <source>
        <dbReference type="EMBL" id="MBW0127489.1"/>
    </source>
</evidence>
<feature type="transmembrane region" description="Helical" evidence="6">
    <location>
        <begin position="249"/>
        <end position="268"/>
    </location>
</feature>
<feature type="transmembrane region" description="Helical" evidence="6">
    <location>
        <begin position="351"/>
        <end position="372"/>
    </location>
</feature>
<comment type="subcellular location">
    <subcellularLocation>
        <location evidence="1">Membrane</location>
        <topology evidence="1">Multi-pass membrane protein</topology>
    </subcellularLocation>
</comment>
<evidence type="ECO:0000256" key="3">
    <source>
        <dbReference type="ARBA" id="ARBA00022989"/>
    </source>
</evidence>
<feature type="transmembrane region" description="Helical" evidence="6">
    <location>
        <begin position="228"/>
        <end position="243"/>
    </location>
</feature>
<feature type="transmembrane region" description="Helical" evidence="6">
    <location>
        <begin position="52"/>
        <end position="71"/>
    </location>
</feature>
<keyword evidence="4 6" id="KW-0472">Membrane</keyword>
<accession>A0ABS6U5Q1</accession>
<evidence type="ECO:0000259" key="7">
    <source>
        <dbReference type="Pfam" id="PF04932"/>
    </source>
</evidence>
<sequence>MLLVRGAHRIGVLGSAAALVVLSLFVLMATKVPARFLPAVALVLYVLVPQQAVGYLYGVSAGTGVLAIWVVRRLFRASSDVTRASSGSVWLFAARAGAVSVSVWAAVLFVAAPPAVPNPLARDWLVSFTLSIVIVLLVRDVHDEARAVMAVLRWLTILLAVAMLIEFVASANLLYEPLYSAVGRPSFVAGSAYRAHGSFGHPLYAATFFATSLGGAFAQWFSGHANSRLWLVAALVGLLTTLSRGGLAAAVAAVAVVLAVGATAIPYVTRSAKYVRAVALGVGAAAAMLGAGVLQGRIGTEEATTSTQVRSDIVPYVLKLAVDSDYLGWGPAAADKLMISLSGGAYPLENSYLQVLVSLGLPGLAGLVLLFVSLAVHARKVRNLTGLAMLCAFSVAIAGYNAIETLLPLHALLGVISIVCIGSAGDDPKGSADKAEAPVQGRVSEHLNQ</sequence>
<keyword evidence="3 6" id="KW-1133">Transmembrane helix</keyword>
<dbReference type="Proteomes" id="UP000694300">
    <property type="component" value="Unassembled WGS sequence"/>
</dbReference>
<comment type="caution">
    <text evidence="8">The sequence shown here is derived from an EMBL/GenBank/DDBJ whole genome shotgun (WGS) entry which is preliminary data.</text>
</comment>
<dbReference type="InterPro" id="IPR007016">
    <property type="entry name" value="O-antigen_ligase-rel_domated"/>
</dbReference>
<protein>
    <submittedName>
        <fullName evidence="8">O-antigen ligase family protein</fullName>
    </submittedName>
</protein>
<gene>
    <name evidence="8" type="ORF">I4I82_07305</name>
</gene>
<dbReference type="GO" id="GO:0016874">
    <property type="term" value="F:ligase activity"/>
    <property type="evidence" value="ECO:0007669"/>
    <property type="project" value="UniProtKB-KW"/>
</dbReference>
<dbReference type="PANTHER" id="PTHR37422">
    <property type="entry name" value="TEICHURONIC ACID BIOSYNTHESIS PROTEIN TUAE"/>
    <property type="match status" value="1"/>
</dbReference>
<feature type="transmembrane region" description="Helical" evidence="6">
    <location>
        <begin position="384"/>
        <end position="403"/>
    </location>
</feature>
<keyword evidence="2 6" id="KW-0812">Transmembrane</keyword>
<reference evidence="8 9" key="1">
    <citation type="submission" date="2020-11" db="EMBL/GenBank/DDBJ databases">
        <title>Pseudonocardia abyssalis sp. nov. and Pseudonocardia oceani sp. nov., description and phylogenomic analysis of two novel actinomycetes isolated from the deep Southern Ocean.</title>
        <authorList>
            <person name="Parra J."/>
        </authorList>
    </citation>
    <scope>NUCLEOTIDE SEQUENCE [LARGE SCALE GENOMIC DNA]</scope>
    <source>
        <strain evidence="9">KRD185</strain>
    </source>
</reference>
<name>A0ABS6U5Q1_9PSEU</name>
<evidence type="ECO:0000256" key="6">
    <source>
        <dbReference type="SAM" id="Phobius"/>
    </source>
</evidence>
<feature type="transmembrane region" description="Helical" evidence="6">
    <location>
        <begin position="124"/>
        <end position="142"/>
    </location>
</feature>
<evidence type="ECO:0000313" key="9">
    <source>
        <dbReference type="Proteomes" id="UP000694300"/>
    </source>
</evidence>
<feature type="region of interest" description="Disordered" evidence="5">
    <location>
        <begin position="430"/>
        <end position="449"/>
    </location>
</feature>
<proteinExistence type="predicted"/>
<evidence type="ECO:0000256" key="5">
    <source>
        <dbReference type="SAM" id="MobiDB-lite"/>
    </source>
</evidence>
<feature type="transmembrane region" description="Helical" evidence="6">
    <location>
        <begin position="275"/>
        <end position="294"/>
    </location>
</feature>
<feature type="transmembrane region" description="Helical" evidence="6">
    <location>
        <begin position="154"/>
        <end position="175"/>
    </location>
</feature>
<keyword evidence="8" id="KW-0436">Ligase</keyword>
<feature type="transmembrane region" description="Helical" evidence="6">
    <location>
        <begin position="92"/>
        <end position="112"/>
    </location>
</feature>
<dbReference type="PANTHER" id="PTHR37422:SF13">
    <property type="entry name" value="LIPOPOLYSACCHARIDE BIOSYNTHESIS PROTEIN PA4999-RELATED"/>
    <property type="match status" value="1"/>
</dbReference>
<evidence type="ECO:0000256" key="2">
    <source>
        <dbReference type="ARBA" id="ARBA00022692"/>
    </source>
</evidence>
<keyword evidence="9" id="KW-1185">Reference proteome</keyword>
<dbReference type="EMBL" id="JADQDF010000001">
    <property type="protein sequence ID" value="MBW0127489.1"/>
    <property type="molecule type" value="Genomic_DNA"/>
</dbReference>
<feature type="domain" description="O-antigen ligase-related" evidence="7">
    <location>
        <begin position="231"/>
        <end position="367"/>
    </location>
</feature>
<feature type="transmembrane region" description="Helical" evidence="6">
    <location>
        <begin position="12"/>
        <end position="32"/>
    </location>
</feature>
<dbReference type="InterPro" id="IPR051533">
    <property type="entry name" value="WaaL-like"/>
</dbReference>